<reference evidence="2" key="1">
    <citation type="submission" date="2020-11" db="EMBL/GenBank/DDBJ databases">
        <authorList>
            <consortium name="DOE Joint Genome Institute"/>
            <person name="Ahrendt S."/>
            <person name="Riley R."/>
            <person name="Andreopoulos W."/>
            <person name="Labutti K."/>
            <person name="Pangilinan J."/>
            <person name="Ruiz-Duenas F.J."/>
            <person name="Barrasa J.M."/>
            <person name="Sanchez-Garcia M."/>
            <person name="Camarero S."/>
            <person name="Miyauchi S."/>
            <person name="Serrano A."/>
            <person name="Linde D."/>
            <person name="Babiker R."/>
            <person name="Drula E."/>
            <person name="Ayuso-Fernandez I."/>
            <person name="Pacheco R."/>
            <person name="Padilla G."/>
            <person name="Ferreira P."/>
            <person name="Barriuso J."/>
            <person name="Kellner H."/>
            <person name="Castanera R."/>
            <person name="Alfaro M."/>
            <person name="Ramirez L."/>
            <person name="Pisabarro A.G."/>
            <person name="Kuo A."/>
            <person name="Tritt A."/>
            <person name="Lipzen A."/>
            <person name="He G."/>
            <person name="Yan M."/>
            <person name="Ng V."/>
            <person name="Cullen D."/>
            <person name="Martin F."/>
            <person name="Rosso M.-N."/>
            <person name="Henrissat B."/>
            <person name="Hibbett D."/>
            <person name="Martinez A.T."/>
            <person name="Grigoriev I.V."/>
        </authorList>
    </citation>
    <scope>NUCLEOTIDE SEQUENCE</scope>
    <source>
        <strain evidence="2">AH 40177</strain>
    </source>
</reference>
<dbReference type="AlphaFoldDB" id="A0A9P5UA69"/>
<name>A0A9P5UA69_9AGAR</name>
<comment type="caution">
    <text evidence="2">The sequence shown here is derived from an EMBL/GenBank/DDBJ whole genome shotgun (WGS) entry which is preliminary data.</text>
</comment>
<dbReference type="EMBL" id="JADNRY010000030">
    <property type="protein sequence ID" value="KAF9071704.1"/>
    <property type="molecule type" value="Genomic_DNA"/>
</dbReference>
<feature type="compositionally biased region" description="Polar residues" evidence="1">
    <location>
        <begin position="239"/>
        <end position="255"/>
    </location>
</feature>
<sequence length="265" mass="30105">MCLLKTHKYNPDERYGEGAPLVVSSHDRARCSFDKFGGAVRCNVTIPTFDHEYLSIAWLAQAGYVLHHLNLKHHVERYVLACFTTQDYYLFLEPIKITKVDGVSHFSLHDPAFFWSSDPSAIKEETRILLGLSSLVPHVWQNQGWQMWTFNQDMYHTVSEYLKLKGFDPFGLDYARSCGYPIFKISDNVLDELDSGPNEHTQFRSSTIHPDTGSDSDSADSVIYEDSGNSEQFLGNLQLHGQNKSSNPGQVSHLLTQAPLFARRN</sequence>
<keyword evidence="3" id="KW-1185">Reference proteome</keyword>
<proteinExistence type="predicted"/>
<evidence type="ECO:0000256" key="1">
    <source>
        <dbReference type="SAM" id="MobiDB-lite"/>
    </source>
</evidence>
<feature type="region of interest" description="Disordered" evidence="1">
    <location>
        <begin position="239"/>
        <end position="265"/>
    </location>
</feature>
<evidence type="ECO:0000313" key="3">
    <source>
        <dbReference type="Proteomes" id="UP000772434"/>
    </source>
</evidence>
<organism evidence="2 3">
    <name type="scientific">Rhodocollybia butyracea</name>
    <dbReference type="NCBI Taxonomy" id="206335"/>
    <lineage>
        <taxon>Eukaryota</taxon>
        <taxon>Fungi</taxon>
        <taxon>Dikarya</taxon>
        <taxon>Basidiomycota</taxon>
        <taxon>Agaricomycotina</taxon>
        <taxon>Agaricomycetes</taxon>
        <taxon>Agaricomycetidae</taxon>
        <taxon>Agaricales</taxon>
        <taxon>Marasmiineae</taxon>
        <taxon>Omphalotaceae</taxon>
        <taxon>Rhodocollybia</taxon>
    </lineage>
</organism>
<evidence type="ECO:0000313" key="2">
    <source>
        <dbReference type="EMBL" id="KAF9071704.1"/>
    </source>
</evidence>
<gene>
    <name evidence="2" type="ORF">BDP27DRAFT_1361642</name>
</gene>
<dbReference type="Proteomes" id="UP000772434">
    <property type="component" value="Unassembled WGS sequence"/>
</dbReference>
<dbReference type="OrthoDB" id="3029173at2759"/>
<feature type="region of interest" description="Disordered" evidence="1">
    <location>
        <begin position="196"/>
        <end position="222"/>
    </location>
</feature>
<protein>
    <submittedName>
        <fullName evidence="2">Uncharacterized protein</fullName>
    </submittedName>
</protein>
<accession>A0A9P5UA69</accession>
<feature type="compositionally biased region" description="Polar residues" evidence="1">
    <location>
        <begin position="198"/>
        <end position="216"/>
    </location>
</feature>